<dbReference type="Ensembl" id="ENSLOCT00000017087.1">
    <property type="protein sequence ID" value="ENSLOCP00000017057.1"/>
    <property type="gene ID" value="ENSLOCG00000013829.1"/>
</dbReference>
<sequence length="571" mass="62414">MSQSSSGQTTPTTPNNSWSGIQSYATGLSTEQSSVFSWRDDEFDRVNTQRVCQLFWDIDEMLYEGKVDARTRGLRAECGEWNQNSPHLRILGNQIAEPKDEGFRLFQRRASIPESALLHPCQDTMAENKDMSVVGRKLVPVTSPLHGTLGCRRSPSEPSPYAFLEEETYEAEGQIEEFFAYDLKEVEEDGWEFRKALKINSGVPPVSPHACIKDGVIGELFDEVWKDVVHFVMELIQKHWESDLTGKVMETAGLQHCDRDFSESVFRTPVKAFSVSPSRGSETRSMHTCSTQAPRIPSALKRNLNGVMTIQAKPLQHRHPGLGEKTQCEHRDPAGTGQAAETGHAVPSPSRAPCVGSRGPAAQRRLPRPPPDSVGFRRSAVLKGTKLCALPEGLSLSPECARRNRKFPPIHSEVPEQSPSVPASRHLQRRGRDLSSRVSSAVQGDSGPRAPRGQALPLEPLSRPRTSYTFRSDASFKRLFTPVDFVCQTRIGRGPFAGGGSRIGVTGVSVGISCSTASSLSDCAAPHKGPCSHPPGGGAAGECQPPWGNYNLRAPITGVAPCVDKQPRPRP</sequence>
<reference evidence="5" key="1">
    <citation type="submission" date="2011-12" db="EMBL/GenBank/DDBJ databases">
        <title>The Draft Genome of Lepisosteus oculatus.</title>
        <authorList>
            <consortium name="The Broad Institute Genome Assembly &amp; Analysis Group"/>
            <consortium name="Computational R&amp;D Group"/>
            <consortium name="and Sequencing Platform"/>
            <person name="Di Palma F."/>
            <person name="Alfoldi J."/>
            <person name="Johnson J."/>
            <person name="Berlin A."/>
            <person name="Gnerre S."/>
            <person name="Jaffe D."/>
            <person name="MacCallum I."/>
            <person name="Young S."/>
            <person name="Walker B.J."/>
            <person name="Lander E.S."/>
            <person name="Lindblad-Toh K."/>
        </authorList>
    </citation>
    <scope>NUCLEOTIDE SEQUENCE [LARGE SCALE GENOMIC DNA]</scope>
</reference>
<dbReference type="AlphaFoldDB" id="W5N8U8"/>
<organism evidence="4 5">
    <name type="scientific">Lepisosteus oculatus</name>
    <name type="common">Spotted gar</name>
    <dbReference type="NCBI Taxonomy" id="7918"/>
    <lineage>
        <taxon>Eukaryota</taxon>
        <taxon>Metazoa</taxon>
        <taxon>Chordata</taxon>
        <taxon>Craniata</taxon>
        <taxon>Vertebrata</taxon>
        <taxon>Euteleostomi</taxon>
        <taxon>Actinopterygii</taxon>
        <taxon>Neopterygii</taxon>
        <taxon>Holostei</taxon>
        <taxon>Semionotiformes</taxon>
        <taxon>Lepisosteidae</taxon>
        <taxon>Lepisosteus</taxon>
    </lineage>
</organism>
<dbReference type="OMA" id="VPATRNK"/>
<proteinExistence type="inferred from homology"/>
<dbReference type="Proteomes" id="UP000018468">
    <property type="component" value="Linkage group LG4"/>
</dbReference>
<reference evidence="4" key="3">
    <citation type="submission" date="2025-09" db="UniProtKB">
        <authorList>
            <consortium name="Ensembl"/>
        </authorList>
    </citation>
    <scope>IDENTIFICATION</scope>
</reference>
<feature type="region of interest" description="Disordered" evidence="2">
    <location>
        <begin position="1"/>
        <end position="22"/>
    </location>
</feature>
<dbReference type="EMBL" id="AHAT01002170">
    <property type="status" value="NOT_ANNOTATED_CDS"/>
    <property type="molecule type" value="Genomic_DNA"/>
</dbReference>
<dbReference type="PANTHER" id="PTHR31997">
    <property type="entry name" value="AGAP003710-PA"/>
    <property type="match status" value="1"/>
</dbReference>
<feature type="domain" description="DUF3719" evidence="3">
    <location>
        <begin position="61"/>
        <end position="123"/>
    </location>
</feature>
<dbReference type="InterPro" id="IPR039630">
    <property type="entry name" value="FAM149"/>
</dbReference>
<dbReference type="GeneTree" id="ENSGT00530000063727"/>
<dbReference type="PANTHER" id="PTHR31997:SF2">
    <property type="entry name" value="PROTEIN FAM149A"/>
    <property type="match status" value="1"/>
</dbReference>
<keyword evidence="5" id="KW-1185">Reference proteome</keyword>
<dbReference type="Pfam" id="PF12516">
    <property type="entry name" value="DUF3719"/>
    <property type="match status" value="1"/>
</dbReference>
<dbReference type="HOGENOM" id="CLU_018180_0_0_1"/>
<evidence type="ECO:0000256" key="1">
    <source>
        <dbReference type="ARBA" id="ARBA00008309"/>
    </source>
</evidence>
<dbReference type="InterPro" id="IPR022194">
    <property type="entry name" value="DUF3719"/>
</dbReference>
<evidence type="ECO:0000313" key="4">
    <source>
        <dbReference type="Ensembl" id="ENSLOCP00000017057.1"/>
    </source>
</evidence>
<feature type="region of interest" description="Disordered" evidence="2">
    <location>
        <begin position="408"/>
        <end position="464"/>
    </location>
</feature>
<evidence type="ECO:0000256" key="2">
    <source>
        <dbReference type="SAM" id="MobiDB-lite"/>
    </source>
</evidence>
<protein>
    <submittedName>
        <fullName evidence="4">Family with sequence similarity 149 member A</fullName>
    </submittedName>
</protein>
<name>W5N8U8_LEPOC</name>
<feature type="compositionally biased region" description="Low complexity" evidence="2">
    <location>
        <begin position="1"/>
        <end position="17"/>
    </location>
</feature>
<evidence type="ECO:0000259" key="3">
    <source>
        <dbReference type="Pfam" id="PF12516"/>
    </source>
</evidence>
<evidence type="ECO:0000313" key="5">
    <source>
        <dbReference type="Proteomes" id="UP000018468"/>
    </source>
</evidence>
<feature type="region of interest" description="Disordered" evidence="2">
    <location>
        <begin position="314"/>
        <end position="376"/>
    </location>
</feature>
<reference evidence="4" key="2">
    <citation type="submission" date="2025-08" db="UniProtKB">
        <authorList>
            <consortium name="Ensembl"/>
        </authorList>
    </citation>
    <scope>IDENTIFICATION</scope>
</reference>
<comment type="similarity">
    <text evidence="1">Belongs to the FAM149 family.</text>
</comment>
<accession>W5N8U8</accession>